<keyword evidence="2" id="KW-1003">Cell membrane</keyword>
<keyword evidence="4 6" id="KW-1133">Transmembrane helix</keyword>
<evidence type="ECO:0000256" key="4">
    <source>
        <dbReference type="ARBA" id="ARBA00022989"/>
    </source>
</evidence>
<evidence type="ECO:0000313" key="7">
    <source>
        <dbReference type="EMBL" id="TMI93725.1"/>
    </source>
</evidence>
<dbReference type="GO" id="GO:0015658">
    <property type="term" value="F:branched-chain amino acid transmembrane transporter activity"/>
    <property type="evidence" value="ECO:0007669"/>
    <property type="project" value="InterPro"/>
</dbReference>
<reference evidence="7 8" key="1">
    <citation type="journal article" date="2019" name="Nat. Microbiol.">
        <title>Mediterranean grassland soil C-N compound turnover is dependent on rainfall and depth, and is mediated by genomically divergent microorganisms.</title>
        <authorList>
            <person name="Diamond S."/>
            <person name="Andeer P.F."/>
            <person name="Li Z."/>
            <person name="Crits-Christoph A."/>
            <person name="Burstein D."/>
            <person name="Anantharaman K."/>
            <person name="Lane K.R."/>
            <person name="Thomas B.C."/>
            <person name="Pan C."/>
            <person name="Northen T.R."/>
            <person name="Banfield J.F."/>
        </authorList>
    </citation>
    <scope>NUCLEOTIDE SEQUENCE [LARGE SCALE GENOMIC DNA]</scope>
    <source>
        <strain evidence="7">NP_3</strain>
    </source>
</reference>
<evidence type="ECO:0000256" key="5">
    <source>
        <dbReference type="ARBA" id="ARBA00023136"/>
    </source>
</evidence>
<feature type="transmembrane region" description="Helical" evidence="6">
    <location>
        <begin position="205"/>
        <end position="227"/>
    </location>
</feature>
<evidence type="ECO:0000256" key="2">
    <source>
        <dbReference type="ARBA" id="ARBA00022475"/>
    </source>
</evidence>
<comment type="caution">
    <text evidence="7">The sequence shown here is derived from an EMBL/GenBank/DDBJ whole genome shotgun (WGS) entry which is preliminary data.</text>
</comment>
<dbReference type="PANTHER" id="PTHR30482">
    <property type="entry name" value="HIGH-AFFINITY BRANCHED-CHAIN AMINO ACID TRANSPORT SYSTEM PERMEASE"/>
    <property type="match status" value="1"/>
</dbReference>
<comment type="subcellular location">
    <subcellularLocation>
        <location evidence="1">Cell membrane</location>
        <topology evidence="1">Multi-pass membrane protein</topology>
    </subcellularLocation>
</comment>
<name>A0A537KD95_9BACT</name>
<dbReference type="Pfam" id="PF02653">
    <property type="entry name" value="BPD_transp_2"/>
    <property type="match status" value="1"/>
</dbReference>
<feature type="transmembrane region" description="Helical" evidence="6">
    <location>
        <begin position="67"/>
        <end position="86"/>
    </location>
</feature>
<accession>A0A537KD95</accession>
<feature type="transmembrane region" description="Helical" evidence="6">
    <location>
        <begin position="36"/>
        <end position="55"/>
    </location>
</feature>
<evidence type="ECO:0000313" key="8">
    <source>
        <dbReference type="Proteomes" id="UP000318509"/>
    </source>
</evidence>
<evidence type="ECO:0000256" key="6">
    <source>
        <dbReference type="SAM" id="Phobius"/>
    </source>
</evidence>
<dbReference type="AlphaFoldDB" id="A0A537KD95"/>
<sequence length="322" mass="33419">MRGQGPHRPGAAGAILAAAALAAALAVPALAGTYYVRVITGIFMFGLLASGWNLIGGYTGYPDFGAAAFIGIGAYTTGILMLHAHLAFAPALAAGGLLSIAAAAAMGSVLLRLRGHYFAIASLGFMIVLQQLAANLEITGGGSGMNLPVARNFTTFYYWTLAALTLAVAAGYVLPRSRAGYAIAAIRENQDAAQVLGIAPLPYKILAYAASAFFFGIAGGIYAYWFTFVDPPTVFNVDFTIQAIVMTLFGGPGTALGPLAGAVVLKSLDVLLTNISVFLHNVFFGALVCLLVIFAPRGLAEIVRARGGLIEAIRADLRESRI</sequence>
<proteinExistence type="predicted"/>
<evidence type="ECO:0000256" key="1">
    <source>
        <dbReference type="ARBA" id="ARBA00004651"/>
    </source>
</evidence>
<keyword evidence="5 6" id="KW-0472">Membrane</keyword>
<dbReference type="GO" id="GO:0005886">
    <property type="term" value="C:plasma membrane"/>
    <property type="evidence" value="ECO:0007669"/>
    <property type="project" value="UniProtKB-SubCell"/>
</dbReference>
<dbReference type="CDD" id="cd06581">
    <property type="entry name" value="TM_PBP1_LivM_like"/>
    <property type="match status" value="1"/>
</dbReference>
<gene>
    <name evidence="7" type="ORF">E6H00_00770</name>
</gene>
<dbReference type="Proteomes" id="UP000318509">
    <property type="component" value="Unassembled WGS sequence"/>
</dbReference>
<protein>
    <submittedName>
        <fullName evidence="7">Branched-chain amino acid ABC transporter permease</fullName>
    </submittedName>
</protein>
<keyword evidence="3 6" id="KW-0812">Transmembrane</keyword>
<feature type="transmembrane region" description="Helical" evidence="6">
    <location>
        <begin position="92"/>
        <end position="111"/>
    </location>
</feature>
<feature type="transmembrane region" description="Helical" evidence="6">
    <location>
        <begin position="277"/>
        <end position="295"/>
    </location>
</feature>
<feature type="transmembrane region" description="Helical" evidence="6">
    <location>
        <begin position="156"/>
        <end position="174"/>
    </location>
</feature>
<dbReference type="EMBL" id="VBAK01000017">
    <property type="protein sequence ID" value="TMI93725.1"/>
    <property type="molecule type" value="Genomic_DNA"/>
</dbReference>
<feature type="transmembrane region" description="Helical" evidence="6">
    <location>
        <begin position="239"/>
        <end position="265"/>
    </location>
</feature>
<evidence type="ECO:0000256" key="3">
    <source>
        <dbReference type="ARBA" id="ARBA00022692"/>
    </source>
</evidence>
<dbReference type="InterPro" id="IPR043428">
    <property type="entry name" value="LivM-like"/>
</dbReference>
<dbReference type="PANTHER" id="PTHR30482:SF10">
    <property type="entry name" value="HIGH-AFFINITY BRANCHED-CHAIN AMINO ACID TRANSPORT PROTEIN BRAE"/>
    <property type="match status" value="1"/>
</dbReference>
<dbReference type="InterPro" id="IPR001851">
    <property type="entry name" value="ABC_transp_permease"/>
</dbReference>
<organism evidence="7 8">
    <name type="scientific">Candidatus Segetimicrobium genomatis</name>
    <dbReference type="NCBI Taxonomy" id="2569760"/>
    <lineage>
        <taxon>Bacteria</taxon>
        <taxon>Bacillati</taxon>
        <taxon>Candidatus Sysuimicrobiota</taxon>
        <taxon>Candidatus Sysuimicrobiia</taxon>
        <taxon>Candidatus Sysuimicrobiales</taxon>
        <taxon>Candidatus Segetimicrobiaceae</taxon>
        <taxon>Candidatus Segetimicrobium</taxon>
    </lineage>
</organism>
<feature type="transmembrane region" description="Helical" evidence="6">
    <location>
        <begin position="118"/>
        <end position="136"/>
    </location>
</feature>